<organism evidence="8 9">
    <name type="scientific">Brumicola pallidula DSM 14239 = ACAM 615</name>
    <dbReference type="NCBI Taxonomy" id="1121922"/>
    <lineage>
        <taxon>Bacteria</taxon>
        <taxon>Pseudomonadati</taxon>
        <taxon>Pseudomonadota</taxon>
        <taxon>Gammaproteobacteria</taxon>
        <taxon>Alteromonadales</taxon>
        <taxon>Alteromonadaceae</taxon>
        <taxon>Brumicola</taxon>
    </lineage>
</organism>
<keyword evidence="3" id="KW-0479">Metal-binding</keyword>
<dbReference type="RefSeq" id="WP_006014124.1">
    <property type="nucleotide sequence ID" value="NZ_AUAV01000008.1"/>
</dbReference>
<dbReference type="Gene3D" id="2.102.10.10">
    <property type="entry name" value="Rieske [2Fe-2S] iron-sulphur domain"/>
    <property type="match status" value="1"/>
</dbReference>
<reference evidence="9" key="1">
    <citation type="journal article" date="2014" name="Environ. Microbiol.">
        <title>Comparative genomics of the marine bacterial genus Glaciecola reveals the high degree of genomic diversity and genomic characteristic for cold adaptation.</title>
        <authorList>
            <person name="Qin Q.L."/>
            <person name="Xie B.B."/>
            <person name="Yu Y."/>
            <person name="Shu Y.L."/>
            <person name="Rong J.C."/>
            <person name="Zhang Y.J."/>
            <person name="Zhao D.L."/>
            <person name="Chen X.L."/>
            <person name="Zhang X.Y."/>
            <person name="Chen B."/>
            <person name="Zhou B.C."/>
            <person name="Zhang Y.Z."/>
        </authorList>
    </citation>
    <scope>NUCLEOTIDE SEQUENCE [LARGE SCALE GENOMIC DNA]</scope>
    <source>
        <strain evidence="9">ACAM 615</strain>
    </source>
</reference>
<dbReference type="PRINTS" id="PR00090">
    <property type="entry name" value="RNGDIOXGNASE"/>
</dbReference>
<dbReference type="InterPro" id="IPR015879">
    <property type="entry name" value="Ring_hydroxy_dOase_asu_C_dom"/>
</dbReference>
<evidence type="ECO:0000256" key="3">
    <source>
        <dbReference type="ARBA" id="ARBA00022723"/>
    </source>
</evidence>
<sequence>MIDITQITSEHITAHGLPAAAFKDKDTYQLECEKLFTNGWASIGCGQQISKPGDILPVKIAGHSLIAIRNKNGEIGVFHNICRHKGAPLVDEPCNKRSLVCPYHKWTYKIDGNLLSAPSYFGNENKVMSAEDKADKSLISVRFAIWWDIIFVNIDGQAEPFGDFIQPLDELLASYPQHDIRKISTTDYSGEVNWKLAVDNFLDGYHVPFVHSQACSLESVLEQDDLLLSENIVGLRLANGASAKQAKTAKQLPHFTGLPQEKRGTQQWFGIFPNTLFFVDPCWVQTIVIKPMGETTTAESLSIYVVNDEAASDEYAAEQTTLHEILNEVNQQDIELLDKLQVTRSNEIANQGHLNAAWDQVNMTFHQMWLKKMRAQPSAQ</sequence>
<evidence type="ECO:0000256" key="6">
    <source>
        <dbReference type="ARBA" id="ARBA00023014"/>
    </source>
</evidence>
<dbReference type="CDD" id="cd00680">
    <property type="entry name" value="RHO_alpha_C"/>
    <property type="match status" value="1"/>
</dbReference>
<dbReference type="SUPFAM" id="SSF50022">
    <property type="entry name" value="ISP domain"/>
    <property type="match status" value="1"/>
</dbReference>
<dbReference type="Pfam" id="PF00355">
    <property type="entry name" value="Rieske"/>
    <property type="match status" value="1"/>
</dbReference>
<dbReference type="STRING" id="1121922.GCA_000428905_01699"/>
<gene>
    <name evidence="8" type="ORF">GPAL_3427</name>
</gene>
<evidence type="ECO:0000256" key="4">
    <source>
        <dbReference type="ARBA" id="ARBA00023002"/>
    </source>
</evidence>
<keyword evidence="2" id="KW-0001">2Fe-2S</keyword>
<dbReference type="PANTHER" id="PTHR43756:SF5">
    <property type="entry name" value="CHOLINE MONOOXYGENASE, CHLOROPLASTIC"/>
    <property type="match status" value="1"/>
</dbReference>
<dbReference type="InterPro" id="IPR001663">
    <property type="entry name" value="Rng_hydr_dOase-A"/>
</dbReference>
<dbReference type="InterPro" id="IPR017941">
    <property type="entry name" value="Rieske_2Fe-2S"/>
</dbReference>
<comment type="cofactor">
    <cofactor evidence="1">
        <name>Fe cation</name>
        <dbReference type="ChEBI" id="CHEBI:24875"/>
    </cofactor>
</comment>
<evidence type="ECO:0000259" key="7">
    <source>
        <dbReference type="PROSITE" id="PS51296"/>
    </source>
</evidence>
<evidence type="ECO:0000256" key="2">
    <source>
        <dbReference type="ARBA" id="ARBA00022714"/>
    </source>
</evidence>
<evidence type="ECO:0000256" key="5">
    <source>
        <dbReference type="ARBA" id="ARBA00023004"/>
    </source>
</evidence>
<evidence type="ECO:0000313" key="8">
    <source>
        <dbReference type="EMBL" id="GAC30275.1"/>
    </source>
</evidence>
<protein>
    <recommendedName>
        <fullName evidence="7">Rieske domain-containing protein</fullName>
    </recommendedName>
</protein>
<keyword evidence="4" id="KW-0560">Oxidoreductase</keyword>
<keyword evidence="5" id="KW-0408">Iron</keyword>
<feature type="domain" description="Rieske" evidence="7">
    <location>
        <begin position="42"/>
        <end position="152"/>
    </location>
</feature>
<keyword evidence="9" id="KW-1185">Reference proteome</keyword>
<evidence type="ECO:0000256" key="1">
    <source>
        <dbReference type="ARBA" id="ARBA00001962"/>
    </source>
</evidence>
<accession>K7A466</accession>
<keyword evidence="6" id="KW-0411">Iron-sulfur</keyword>
<dbReference type="Gene3D" id="3.90.380.10">
    <property type="entry name" value="Naphthalene 1,2-dioxygenase Alpha Subunit, Chain A, domain 1"/>
    <property type="match status" value="2"/>
</dbReference>
<dbReference type="GO" id="GO:0016491">
    <property type="term" value="F:oxidoreductase activity"/>
    <property type="evidence" value="ECO:0007669"/>
    <property type="project" value="UniProtKB-KW"/>
</dbReference>
<dbReference type="Proteomes" id="UP000006251">
    <property type="component" value="Unassembled WGS sequence"/>
</dbReference>
<dbReference type="OrthoDB" id="9769355at2"/>
<dbReference type="Pfam" id="PF00848">
    <property type="entry name" value="Ring_hydroxyl_A"/>
    <property type="match status" value="1"/>
</dbReference>
<dbReference type="PANTHER" id="PTHR43756">
    <property type="entry name" value="CHOLINE MONOOXYGENASE, CHLOROPLASTIC"/>
    <property type="match status" value="1"/>
</dbReference>
<dbReference type="AlphaFoldDB" id="K7A466"/>
<proteinExistence type="predicted"/>
<dbReference type="GO" id="GO:0051537">
    <property type="term" value="F:2 iron, 2 sulfur cluster binding"/>
    <property type="evidence" value="ECO:0007669"/>
    <property type="project" value="UniProtKB-KW"/>
</dbReference>
<dbReference type="SUPFAM" id="SSF55961">
    <property type="entry name" value="Bet v1-like"/>
    <property type="match status" value="1"/>
</dbReference>
<dbReference type="CDD" id="cd03469">
    <property type="entry name" value="Rieske_RO_Alpha_N"/>
    <property type="match status" value="1"/>
</dbReference>
<comment type="caution">
    <text evidence="8">The sequence shown here is derived from an EMBL/GenBank/DDBJ whole genome shotgun (WGS) entry which is preliminary data.</text>
</comment>
<dbReference type="PROSITE" id="PS51296">
    <property type="entry name" value="RIESKE"/>
    <property type="match status" value="1"/>
</dbReference>
<dbReference type="InterPro" id="IPR036922">
    <property type="entry name" value="Rieske_2Fe-2S_sf"/>
</dbReference>
<name>K7A466_9ALTE</name>
<evidence type="ECO:0000313" key="9">
    <source>
        <dbReference type="Proteomes" id="UP000006251"/>
    </source>
</evidence>
<dbReference type="GO" id="GO:0005506">
    <property type="term" value="F:iron ion binding"/>
    <property type="evidence" value="ECO:0007669"/>
    <property type="project" value="InterPro"/>
</dbReference>
<dbReference type="EMBL" id="BAEQ01000054">
    <property type="protein sequence ID" value="GAC30275.1"/>
    <property type="molecule type" value="Genomic_DNA"/>
</dbReference>